<dbReference type="KEGG" id="mno:Mnod_6987"/>
<reference evidence="1 2" key="1">
    <citation type="submission" date="2009-01" db="EMBL/GenBank/DDBJ databases">
        <title>Complete sequence of chromosome of Methylobacterium nodulans ORS 2060.</title>
        <authorList>
            <consortium name="US DOE Joint Genome Institute"/>
            <person name="Lucas S."/>
            <person name="Copeland A."/>
            <person name="Lapidus A."/>
            <person name="Glavina del Rio T."/>
            <person name="Dalin E."/>
            <person name="Tice H."/>
            <person name="Bruce D."/>
            <person name="Goodwin L."/>
            <person name="Pitluck S."/>
            <person name="Sims D."/>
            <person name="Brettin T."/>
            <person name="Detter J.C."/>
            <person name="Han C."/>
            <person name="Larimer F."/>
            <person name="Land M."/>
            <person name="Hauser L."/>
            <person name="Kyrpides N."/>
            <person name="Ivanova N."/>
            <person name="Marx C.J."/>
            <person name="Richardson P."/>
        </authorList>
    </citation>
    <scope>NUCLEOTIDE SEQUENCE [LARGE SCALE GENOMIC DNA]</scope>
    <source>
        <strain evidence="2">LMG 21967 / CNCM I-2342 / ORS 2060</strain>
    </source>
</reference>
<dbReference type="EMBL" id="CP001349">
    <property type="protein sequence ID" value="ACL61729.1"/>
    <property type="molecule type" value="Genomic_DNA"/>
</dbReference>
<proteinExistence type="predicted"/>
<evidence type="ECO:0000313" key="1">
    <source>
        <dbReference type="EMBL" id="ACL61729.1"/>
    </source>
</evidence>
<evidence type="ECO:0000313" key="2">
    <source>
        <dbReference type="Proteomes" id="UP000008207"/>
    </source>
</evidence>
<accession>B8IIT4</accession>
<dbReference type="Proteomes" id="UP000008207">
    <property type="component" value="Chromosome"/>
</dbReference>
<dbReference type="AlphaFoldDB" id="B8IIT4"/>
<dbReference type="HOGENOM" id="CLU_2118180_0_0_5"/>
<dbReference type="STRING" id="460265.Mnod_6987"/>
<keyword evidence="2" id="KW-1185">Reference proteome</keyword>
<protein>
    <submittedName>
        <fullName evidence="1">Uncharacterized protein</fullName>
    </submittedName>
</protein>
<gene>
    <name evidence="1" type="ordered locus">Mnod_6987</name>
</gene>
<name>B8IIT4_METNO</name>
<organism evidence="1 2">
    <name type="scientific">Methylobacterium nodulans (strain LMG 21967 / CNCM I-2342 / ORS 2060)</name>
    <dbReference type="NCBI Taxonomy" id="460265"/>
    <lineage>
        <taxon>Bacteria</taxon>
        <taxon>Pseudomonadati</taxon>
        <taxon>Pseudomonadota</taxon>
        <taxon>Alphaproteobacteria</taxon>
        <taxon>Hyphomicrobiales</taxon>
        <taxon>Methylobacteriaceae</taxon>
        <taxon>Methylobacterium</taxon>
    </lineage>
</organism>
<sequence>MSAAHRRIGAVGEPLAWRLYREAHKAAEASADLLKGMAAGRAWAEWQEIAYGIPALRLIAISAELARAWDEVLATRANAAGSCRIEDGRAAGAAWARWLALFASRDFSTTTRRA</sequence>